<comment type="catalytic activity">
    <reaction evidence="7">
        <text>Couples ATP hydrolysis with the unwinding of duplex DNA by translocating in the 3'-5' direction.</text>
        <dbReference type="EC" id="5.6.2.4"/>
    </reaction>
</comment>
<proteinExistence type="inferred from homology"/>
<dbReference type="SMART" id="SM00487">
    <property type="entry name" value="DEXDc"/>
    <property type="match status" value="1"/>
</dbReference>
<feature type="domain" description="Helicase C-terminal" evidence="12">
    <location>
        <begin position="339"/>
        <end position="516"/>
    </location>
</feature>
<dbReference type="GO" id="GO:0006289">
    <property type="term" value="P:nucleotide-excision repair"/>
    <property type="evidence" value="ECO:0007669"/>
    <property type="project" value="InterPro"/>
</dbReference>
<dbReference type="PANTHER" id="PTHR11274:SF0">
    <property type="entry name" value="GENERAL TRANSCRIPTION AND DNA REPAIR FACTOR IIH HELICASE SUBUNIT XPB"/>
    <property type="match status" value="1"/>
</dbReference>
<name>A0A1X2GZY5_SYNRA</name>
<comment type="catalytic activity">
    <reaction evidence="9">
        <text>ATP + H2O = ADP + phosphate + H(+)</text>
        <dbReference type="Rhea" id="RHEA:13065"/>
        <dbReference type="ChEBI" id="CHEBI:15377"/>
        <dbReference type="ChEBI" id="CHEBI:15378"/>
        <dbReference type="ChEBI" id="CHEBI:30616"/>
        <dbReference type="ChEBI" id="CHEBI:43474"/>
        <dbReference type="ChEBI" id="CHEBI:456216"/>
        <dbReference type="EC" id="5.6.2.4"/>
    </reaction>
</comment>
<dbReference type="EC" id="5.6.2.4" evidence="8"/>
<dbReference type="OrthoDB" id="10262986at2759"/>
<keyword evidence="3 13" id="KW-0378">Hydrolase</keyword>
<dbReference type="AlphaFoldDB" id="A0A1X2GZY5"/>
<comment type="caution">
    <text evidence="13">The sequence shown here is derived from an EMBL/GenBank/DDBJ whole genome shotgun (WGS) entry which is preliminary data.</text>
</comment>
<dbReference type="PANTHER" id="PTHR11274">
    <property type="entry name" value="RAD25/XP-B DNA REPAIR HELICASE"/>
    <property type="match status" value="1"/>
</dbReference>
<comment type="similarity">
    <text evidence="1">Belongs to the helicase family. RAD25/XPB subfamily.</text>
</comment>
<evidence type="ECO:0000256" key="2">
    <source>
        <dbReference type="ARBA" id="ARBA00022741"/>
    </source>
</evidence>
<protein>
    <recommendedName>
        <fullName evidence="8">DNA 3'-5' helicase</fullName>
        <ecNumber evidence="8">5.6.2.4</ecNumber>
    </recommendedName>
</protein>
<dbReference type="NCBIfam" id="TIGR00603">
    <property type="entry name" value="rad25"/>
    <property type="match status" value="1"/>
</dbReference>
<dbReference type="PRINTS" id="PR00851">
    <property type="entry name" value="XRODRMPGMNTB"/>
</dbReference>
<gene>
    <name evidence="13" type="ORF">BCR43DRAFT_499215</name>
</gene>
<dbReference type="InterPro" id="IPR050615">
    <property type="entry name" value="ATP-dep_DNA_Helicase"/>
</dbReference>
<dbReference type="GO" id="GO:0097550">
    <property type="term" value="C:transcription preinitiation complex"/>
    <property type="evidence" value="ECO:0007669"/>
    <property type="project" value="TreeGrafter"/>
</dbReference>
<keyword evidence="6" id="KW-0413">Isomerase</keyword>
<dbReference type="GO" id="GO:0006367">
    <property type="term" value="P:transcription initiation at RNA polymerase II promoter"/>
    <property type="evidence" value="ECO:0007669"/>
    <property type="project" value="InterPro"/>
</dbReference>
<dbReference type="InterPro" id="IPR001161">
    <property type="entry name" value="XPB/Ssl2"/>
</dbReference>
<evidence type="ECO:0000256" key="8">
    <source>
        <dbReference type="ARBA" id="ARBA00034808"/>
    </source>
</evidence>
<feature type="compositionally biased region" description="Low complexity" evidence="10">
    <location>
        <begin position="48"/>
        <end position="63"/>
    </location>
</feature>
<evidence type="ECO:0000313" key="13">
    <source>
        <dbReference type="EMBL" id="ORY90379.1"/>
    </source>
</evidence>
<dbReference type="Pfam" id="PF04851">
    <property type="entry name" value="ResIII"/>
    <property type="match status" value="1"/>
</dbReference>
<dbReference type="GO" id="GO:0043138">
    <property type="term" value="F:3'-5' DNA helicase activity"/>
    <property type="evidence" value="ECO:0007669"/>
    <property type="project" value="UniProtKB-EC"/>
</dbReference>
<evidence type="ECO:0000256" key="7">
    <source>
        <dbReference type="ARBA" id="ARBA00034617"/>
    </source>
</evidence>
<evidence type="ECO:0000256" key="3">
    <source>
        <dbReference type="ARBA" id="ARBA00022801"/>
    </source>
</evidence>
<dbReference type="Proteomes" id="UP000242180">
    <property type="component" value="Unassembled WGS sequence"/>
</dbReference>
<dbReference type="InterPro" id="IPR027417">
    <property type="entry name" value="P-loop_NTPase"/>
</dbReference>
<dbReference type="GO" id="GO:0003677">
    <property type="term" value="F:DNA binding"/>
    <property type="evidence" value="ECO:0007669"/>
    <property type="project" value="InterPro"/>
</dbReference>
<evidence type="ECO:0000256" key="10">
    <source>
        <dbReference type="SAM" id="MobiDB-lite"/>
    </source>
</evidence>
<dbReference type="GO" id="GO:0005524">
    <property type="term" value="F:ATP binding"/>
    <property type="evidence" value="ECO:0007669"/>
    <property type="project" value="UniProtKB-KW"/>
</dbReference>
<dbReference type="SUPFAM" id="SSF52540">
    <property type="entry name" value="P-loop containing nucleoside triphosphate hydrolases"/>
    <property type="match status" value="1"/>
</dbReference>
<evidence type="ECO:0000259" key="11">
    <source>
        <dbReference type="PROSITE" id="PS51192"/>
    </source>
</evidence>
<dbReference type="Pfam" id="PF16203">
    <property type="entry name" value="ERCC3_RAD25_C"/>
    <property type="match status" value="1"/>
</dbReference>
<keyword evidence="5" id="KW-0067">ATP-binding</keyword>
<evidence type="ECO:0000256" key="4">
    <source>
        <dbReference type="ARBA" id="ARBA00022806"/>
    </source>
</evidence>
<feature type="domain" description="Helicase ATP-binding" evidence="11">
    <location>
        <begin position="116"/>
        <end position="278"/>
    </location>
</feature>
<dbReference type="GO" id="GO:0000112">
    <property type="term" value="C:nucleotide-excision repair factor 3 complex"/>
    <property type="evidence" value="ECO:0007669"/>
    <property type="project" value="TreeGrafter"/>
</dbReference>
<dbReference type="GO" id="GO:0016787">
    <property type="term" value="F:hydrolase activity"/>
    <property type="evidence" value="ECO:0007669"/>
    <property type="project" value="UniProtKB-KW"/>
</dbReference>
<dbReference type="CDD" id="cd18789">
    <property type="entry name" value="SF2_C_XPB"/>
    <property type="match status" value="1"/>
</dbReference>
<dbReference type="PROSITE" id="PS51192">
    <property type="entry name" value="HELICASE_ATP_BIND_1"/>
    <property type="match status" value="1"/>
</dbReference>
<dbReference type="SMART" id="SM00490">
    <property type="entry name" value="HELICc"/>
    <property type="match status" value="1"/>
</dbReference>
<dbReference type="InterPro" id="IPR014001">
    <property type="entry name" value="Helicase_ATP-bd"/>
</dbReference>
<reference evidence="13 14" key="1">
    <citation type="submission" date="2016-07" db="EMBL/GenBank/DDBJ databases">
        <title>Pervasive Adenine N6-methylation of Active Genes in Fungi.</title>
        <authorList>
            <consortium name="DOE Joint Genome Institute"/>
            <person name="Mondo S.J."/>
            <person name="Dannebaum R.O."/>
            <person name="Kuo R.C."/>
            <person name="Labutti K."/>
            <person name="Haridas S."/>
            <person name="Kuo A."/>
            <person name="Salamov A."/>
            <person name="Ahrendt S.R."/>
            <person name="Lipzen A."/>
            <person name="Sullivan W."/>
            <person name="Andreopoulos W.B."/>
            <person name="Clum A."/>
            <person name="Lindquist E."/>
            <person name="Daum C."/>
            <person name="Ramamoorthy G.K."/>
            <person name="Gryganskyi A."/>
            <person name="Culley D."/>
            <person name="Magnuson J.K."/>
            <person name="James T.Y."/>
            <person name="O'Malley M.A."/>
            <person name="Stajich J.E."/>
            <person name="Spatafora J.W."/>
            <person name="Visel A."/>
            <person name="Grigoriev I.V."/>
        </authorList>
    </citation>
    <scope>NUCLEOTIDE SEQUENCE [LARGE SCALE GENOMIC DNA]</scope>
    <source>
        <strain evidence="13 14">NRRL 2496</strain>
    </source>
</reference>
<dbReference type="Gene3D" id="3.40.50.300">
    <property type="entry name" value="P-loop containing nucleotide triphosphate hydrolases"/>
    <property type="match status" value="2"/>
</dbReference>
<dbReference type="PROSITE" id="PS51194">
    <property type="entry name" value="HELICASE_CTER"/>
    <property type="match status" value="1"/>
</dbReference>
<keyword evidence="2" id="KW-0547">Nucleotide-binding</keyword>
<organism evidence="13 14">
    <name type="scientific">Syncephalastrum racemosum</name>
    <name type="common">Filamentous fungus</name>
    <dbReference type="NCBI Taxonomy" id="13706"/>
    <lineage>
        <taxon>Eukaryota</taxon>
        <taxon>Fungi</taxon>
        <taxon>Fungi incertae sedis</taxon>
        <taxon>Mucoromycota</taxon>
        <taxon>Mucoromycotina</taxon>
        <taxon>Mucoromycetes</taxon>
        <taxon>Mucorales</taxon>
        <taxon>Syncephalastraceae</taxon>
        <taxon>Syncephalastrum</taxon>
    </lineage>
</organism>
<dbReference type="InterPro" id="IPR006935">
    <property type="entry name" value="Helicase/UvrB_N"/>
</dbReference>
<evidence type="ECO:0000259" key="12">
    <source>
        <dbReference type="PROSITE" id="PS51194"/>
    </source>
</evidence>
<feature type="compositionally biased region" description="Basic and acidic residues" evidence="10">
    <location>
        <begin position="33"/>
        <end position="45"/>
    </location>
</feature>
<sequence length="581" mass="66041">MSSNRKERMANLLAYVQTRQKENATTQMGHKRVREDHNSSTEHVTKKPTPTSSPSSTSSSSTSAILPKDKNKKRSLELTTPGDYDYKNDTAIPSLAIDLRPHIQVRPYQAEAKEKVIVNGMGKSGIIVLPCGAGKTLTSIQIACEIKKSVLVVCSTNFSAEQFLDEFRTFSTINPASMGMLAGSKKWPFNGRTGIIFTTYTMLIENKHRARESIKMIDLIRNTEWGLVILDEVHCVPAENYSKAIGRLKSRMRLGLTATMLREDDRIDELEQVVGKTLYTANWKELADAGYIAKVVCTQIEMPLSPSFREAYAKYEDDKGFAAYHKRGLLAVANPNKMQVCQRLIQYHEARGDKILVYCDNIDAMKRYAAMLDRHFIYGGTSEEDKQTLLKKFQIEVPRETEGMNWREVSRIRVLRKNAISTLLVSRIGDTSLNLPAATVLIQIASHFGSRRQETQRMGRILRAKNRSEKGFYSRFYTLVTLDTDEIQFTDKRKKFIEETCGNGYQMWRVGDRVRETGGWSITATNELPPLEDDEVQLQPLTCSIMGAPEPYLKEEEDQRAFLQELISIKDIQVERDEVLM</sequence>
<dbReference type="InterPro" id="IPR032438">
    <property type="entry name" value="ERCC3_RAD25_C"/>
</dbReference>
<dbReference type="OMA" id="KRFDAPW"/>
<keyword evidence="4" id="KW-0347">Helicase</keyword>
<evidence type="ECO:0000256" key="9">
    <source>
        <dbReference type="ARBA" id="ARBA00048988"/>
    </source>
</evidence>
<accession>A0A1X2GZY5</accession>
<dbReference type="EMBL" id="MCGN01000012">
    <property type="protein sequence ID" value="ORY90379.1"/>
    <property type="molecule type" value="Genomic_DNA"/>
</dbReference>
<dbReference type="InParanoid" id="A0A1X2GZY5"/>
<evidence type="ECO:0000313" key="14">
    <source>
        <dbReference type="Proteomes" id="UP000242180"/>
    </source>
</evidence>
<keyword evidence="14" id="KW-1185">Reference proteome</keyword>
<evidence type="ECO:0000256" key="6">
    <source>
        <dbReference type="ARBA" id="ARBA00023235"/>
    </source>
</evidence>
<evidence type="ECO:0000256" key="1">
    <source>
        <dbReference type="ARBA" id="ARBA00006637"/>
    </source>
</evidence>
<dbReference type="STRING" id="13706.A0A1X2GZY5"/>
<feature type="region of interest" description="Disordered" evidence="10">
    <location>
        <begin position="1"/>
        <end position="83"/>
    </location>
</feature>
<evidence type="ECO:0000256" key="5">
    <source>
        <dbReference type="ARBA" id="ARBA00022840"/>
    </source>
</evidence>
<dbReference type="GO" id="GO:0005675">
    <property type="term" value="C:transcription factor TFIIH holo complex"/>
    <property type="evidence" value="ECO:0007669"/>
    <property type="project" value="TreeGrafter"/>
</dbReference>
<dbReference type="InterPro" id="IPR001650">
    <property type="entry name" value="Helicase_C-like"/>
</dbReference>